<dbReference type="EMBL" id="BK015714">
    <property type="protein sequence ID" value="DAE21631.1"/>
    <property type="molecule type" value="Genomic_DNA"/>
</dbReference>
<evidence type="ECO:0000313" key="1">
    <source>
        <dbReference type="EMBL" id="DAE21631.1"/>
    </source>
</evidence>
<protein>
    <submittedName>
        <fullName evidence="1">Uncharacterized protein</fullName>
    </submittedName>
</protein>
<reference evidence="1" key="1">
    <citation type="journal article" date="2021" name="Proc. Natl. Acad. Sci. U.S.A.">
        <title>A Catalog of Tens of Thousands of Viruses from Human Metagenomes Reveals Hidden Associations with Chronic Diseases.</title>
        <authorList>
            <person name="Tisza M.J."/>
            <person name="Buck C.B."/>
        </authorList>
    </citation>
    <scope>NUCLEOTIDE SEQUENCE</scope>
    <source>
        <strain evidence="1">Ct4be24</strain>
    </source>
</reference>
<sequence>MVSSIPLSFCTRKSLFMDKFSYRFTSMFRPEWAFI</sequence>
<organism evidence="1">
    <name type="scientific">Siphoviridae sp. ct4be24</name>
    <dbReference type="NCBI Taxonomy" id="2826289"/>
    <lineage>
        <taxon>Viruses</taxon>
        <taxon>Duplodnaviria</taxon>
        <taxon>Heunggongvirae</taxon>
        <taxon>Uroviricota</taxon>
        <taxon>Caudoviricetes</taxon>
    </lineage>
</organism>
<proteinExistence type="predicted"/>
<name>A0A8S5QQS3_9CAUD</name>
<accession>A0A8S5QQS3</accession>